<dbReference type="OrthoDB" id="9807885at2"/>
<evidence type="ECO:0000259" key="3">
    <source>
        <dbReference type="Pfam" id="PF04909"/>
    </source>
</evidence>
<name>A0A399D585_9BACT</name>
<dbReference type="InterPro" id="IPR015424">
    <property type="entry name" value="PyrdxlP-dep_Trfase"/>
</dbReference>
<protein>
    <submittedName>
        <fullName evidence="4">Aminotransferase class III-fold pyridoxal phosphate-dependent enzyme</fullName>
    </submittedName>
</protein>
<keyword evidence="2" id="KW-0663">Pyridoxal phosphate</keyword>
<dbReference type="GO" id="GO:0030170">
    <property type="term" value="F:pyridoxal phosphate binding"/>
    <property type="evidence" value="ECO:0007669"/>
    <property type="project" value="InterPro"/>
</dbReference>
<dbReference type="InterPro" id="IPR006680">
    <property type="entry name" value="Amidohydro-rel"/>
</dbReference>
<dbReference type="RefSeq" id="WP_119348091.1">
    <property type="nucleotide sequence ID" value="NZ_QWET01000001.1"/>
</dbReference>
<evidence type="ECO:0000313" key="4">
    <source>
        <dbReference type="EMBL" id="RIH67065.1"/>
    </source>
</evidence>
<keyword evidence="4" id="KW-0032">Aminotransferase</keyword>
<dbReference type="Pfam" id="PF00202">
    <property type="entry name" value="Aminotran_3"/>
    <property type="match status" value="1"/>
</dbReference>
<dbReference type="Gene3D" id="3.20.20.140">
    <property type="entry name" value="Metal-dependent hydrolases"/>
    <property type="match status" value="1"/>
</dbReference>
<dbReference type="SUPFAM" id="SSF51556">
    <property type="entry name" value="Metallo-dependent hydrolases"/>
    <property type="match status" value="1"/>
</dbReference>
<evidence type="ECO:0000313" key="5">
    <source>
        <dbReference type="Proteomes" id="UP000266441"/>
    </source>
</evidence>
<comment type="caution">
    <text evidence="4">The sequence shown here is derived from an EMBL/GenBank/DDBJ whole genome shotgun (WGS) entry which is preliminary data.</text>
</comment>
<dbReference type="InterPro" id="IPR015422">
    <property type="entry name" value="PyrdxlP-dep_Trfase_small"/>
</dbReference>
<accession>A0A399D585</accession>
<sequence length="770" mass="85409">MNNSWTYNETDKKVGTQLSEFLPDRIFDIHAHIYRNSDLNSLEASGEKNEHAEFSVDMWKTHVTDFLNGVTPEGGLFFPFPRTKLDIEGANNYLLSQIKEEKLSRGLVVVSPDMGREKLSHLFKQPGIVGMKPYHVFSKETPTWESSLAGFLPDWQLELADAHGSIVMLHIVKSGSITDAGNIKEIREMCTRYPGMKLILAHSARSFHAPHAAEGIKKLRGIENIWFDNSAICEPESLMVILKEFGPRKLMWGSDFPVSQLRGKSVTVGDGFVWLDENFCDWKKVPFAHPVLVGIESLRALKVAAGEFGLNKADIRDIFFENAHRLLFEDKHPKNVTQELYDRAKKRIPGGTQLLSKKPELMAPGRWPAYYREARGCEVWDLDGRHYYDMVTNGIGSCLLGFSDPDVNAAVRRRINLGSMSSLNSPDEVELADLLCDIHPWAEQARFTRTGGEACAVAVRIARATTNRSLVAICGYHGWHDWYLAANLGENDALKGHLLPGLNPSGVPDQLRGTAVTFVNNDRQSFQKVIDEYGPRLAAVIMEPCRSVDPEPGFLEFVRDEAHRSGALLIFDEITIGWRLHFGGAHLHFGVSPDLAVLAKALGNGFPIGAVIGTQEAMSGGSSSFISSTYWTEGIGPAAALATVQKMGTTNVVQHIAGVGEKIKFEWARLGKKYGLPVETSGYPCLAHFSFQHEDSEKLRTVYTQMMLKRGFLAGLSIYPTMAHTDEVLSLYIQAIENVFSHIGKALKNGSVNNLLDGEVAHSGFARLTK</sequence>
<dbReference type="InterPro" id="IPR015421">
    <property type="entry name" value="PyrdxlP-dep_Trfase_major"/>
</dbReference>
<dbReference type="PANTHER" id="PTHR43713:SF3">
    <property type="entry name" value="GLUTAMATE-1-SEMIALDEHYDE 2,1-AMINOMUTASE 1, CHLOROPLASTIC-RELATED"/>
    <property type="match status" value="1"/>
</dbReference>
<dbReference type="SUPFAM" id="SSF53383">
    <property type="entry name" value="PLP-dependent transferases"/>
    <property type="match status" value="1"/>
</dbReference>
<dbReference type="GO" id="GO:0008483">
    <property type="term" value="F:transaminase activity"/>
    <property type="evidence" value="ECO:0007669"/>
    <property type="project" value="UniProtKB-KW"/>
</dbReference>
<keyword evidence="4" id="KW-0808">Transferase</keyword>
<evidence type="ECO:0000256" key="2">
    <source>
        <dbReference type="ARBA" id="ARBA00022898"/>
    </source>
</evidence>
<organism evidence="4 5">
    <name type="scientific">Mariniphaga sediminis</name>
    <dbReference type="NCBI Taxonomy" id="1628158"/>
    <lineage>
        <taxon>Bacteria</taxon>
        <taxon>Pseudomonadati</taxon>
        <taxon>Bacteroidota</taxon>
        <taxon>Bacteroidia</taxon>
        <taxon>Marinilabiliales</taxon>
        <taxon>Prolixibacteraceae</taxon>
        <taxon>Mariniphaga</taxon>
    </lineage>
</organism>
<dbReference type="InterPro" id="IPR032466">
    <property type="entry name" value="Metal_Hydrolase"/>
</dbReference>
<dbReference type="Pfam" id="PF04909">
    <property type="entry name" value="Amidohydro_2"/>
    <property type="match status" value="1"/>
</dbReference>
<feature type="domain" description="Amidohydrolase-related" evidence="3">
    <location>
        <begin position="81"/>
        <end position="327"/>
    </location>
</feature>
<dbReference type="Proteomes" id="UP000266441">
    <property type="component" value="Unassembled WGS sequence"/>
</dbReference>
<dbReference type="Gene3D" id="3.40.640.10">
    <property type="entry name" value="Type I PLP-dependent aspartate aminotransferase-like (Major domain)"/>
    <property type="match status" value="1"/>
</dbReference>
<reference evidence="4 5" key="1">
    <citation type="journal article" date="2015" name="Int. J. Syst. Evol. Microbiol.">
        <title>Mariniphaga sediminis sp. nov., isolated from coastal sediment.</title>
        <authorList>
            <person name="Wang F.Q."/>
            <person name="Shen Q.Y."/>
            <person name="Chen G.J."/>
            <person name="Du Z.J."/>
        </authorList>
    </citation>
    <scope>NUCLEOTIDE SEQUENCE [LARGE SCALE GENOMIC DNA]</scope>
    <source>
        <strain evidence="4 5">SY21</strain>
    </source>
</reference>
<dbReference type="EMBL" id="QWET01000001">
    <property type="protein sequence ID" value="RIH67065.1"/>
    <property type="molecule type" value="Genomic_DNA"/>
</dbReference>
<dbReference type="InterPro" id="IPR005814">
    <property type="entry name" value="Aminotrans_3"/>
</dbReference>
<dbReference type="AlphaFoldDB" id="A0A399D585"/>
<dbReference type="Gene3D" id="3.90.1150.10">
    <property type="entry name" value="Aspartate Aminotransferase, domain 1"/>
    <property type="match status" value="1"/>
</dbReference>
<dbReference type="PANTHER" id="PTHR43713">
    <property type="entry name" value="GLUTAMATE-1-SEMIALDEHYDE 2,1-AMINOMUTASE"/>
    <property type="match status" value="1"/>
</dbReference>
<keyword evidence="5" id="KW-1185">Reference proteome</keyword>
<dbReference type="GO" id="GO:0016787">
    <property type="term" value="F:hydrolase activity"/>
    <property type="evidence" value="ECO:0007669"/>
    <property type="project" value="InterPro"/>
</dbReference>
<proteinExistence type="predicted"/>
<gene>
    <name evidence="4" type="ORF">D1164_01135</name>
</gene>
<evidence type="ECO:0000256" key="1">
    <source>
        <dbReference type="ARBA" id="ARBA00001933"/>
    </source>
</evidence>
<comment type="cofactor">
    <cofactor evidence="1">
        <name>pyridoxal 5'-phosphate</name>
        <dbReference type="ChEBI" id="CHEBI:597326"/>
    </cofactor>
</comment>